<name>A0ABU5DJY8_9BURK</name>
<proteinExistence type="inferred from homology"/>
<comment type="caution">
    <text evidence="4">The sequence shown here is derived from an EMBL/GenBank/DDBJ whole genome shotgun (WGS) entry which is preliminary data.</text>
</comment>
<dbReference type="GO" id="GO:0016787">
    <property type="term" value="F:hydrolase activity"/>
    <property type="evidence" value="ECO:0007669"/>
    <property type="project" value="UniProtKB-KW"/>
</dbReference>
<dbReference type="EMBL" id="JAXCLA010000006">
    <property type="protein sequence ID" value="MDY0746601.1"/>
    <property type="molecule type" value="Genomic_DNA"/>
</dbReference>
<organism evidence="4 5">
    <name type="scientific">Roseateles agri</name>
    <dbReference type="NCBI Taxonomy" id="3098619"/>
    <lineage>
        <taxon>Bacteria</taxon>
        <taxon>Pseudomonadati</taxon>
        <taxon>Pseudomonadota</taxon>
        <taxon>Betaproteobacteria</taxon>
        <taxon>Burkholderiales</taxon>
        <taxon>Sphaerotilaceae</taxon>
        <taxon>Roseateles</taxon>
    </lineage>
</organism>
<comment type="similarity">
    <text evidence="1">Belongs to the 'GDXG' lipolytic enzyme family.</text>
</comment>
<accession>A0ABU5DJY8</accession>
<keyword evidence="2 4" id="KW-0378">Hydrolase</keyword>
<dbReference type="Pfam" id="PF07859">
    <property type="entry name" value="Abhydrolase_3"/>
    <property type="match status" value="1"/>
</dbReference>
<dbReference type="Proteomes" id="UP001285263">
    <property type="component" value="Unassembled WGS sequence"/>
</dbReference>
<evidence type="ECO:0000313" key="5">
    <source>
        <dbReference type="Proteomes" id="UP001285263"/>
    </source>
</evidence>
<gene>
    <name evidence="4" type="ORF">SNE35_18960</name>
</gene>
<dbReference type="InterPro" id="IPR013094">
    <property type="entry name" value="AB_hydrolase_3"/>
</dbReference>
<dbReference type="InterPro" id="IPR050300">
    <property type="entry name" value="GDXG_lipolytic_enzyme"/>
</dbReference>
<evidence type="ECO:0000259" key="3">
    <source>
        <dbReference type="Pfam" id="PF07859"/>
    </source>
</evidence>
<evidence type="ECO:0000256" key="2">
    <source>
        <dbReference type="ARBA" id="ARBA00022801"/>
    </source>
</evidence>
<protein>
    <submittedName>
        <fullName evidence="4">Alpha/beta hydrolase fold domain-containing protein</fullName>
    </submittedName>
</protein>
<dbReference type="RefSeq" id="WP_320424545.1">
    <property type="nucleotide sequence ID" value="NZ_JAXCLA010000006.1"/>
</dbReference>
<evidence type="ECO:0000256" key="1">
    <source>
        <dbReference type="ARBA" id="ARBA00010515"/>
    </source>
</evidence>
<dbReference type="InterPro" id="IPR029058">
    <property type="entry name" value="AB_hydrolase_fold"/>
</dbReference>
<keyword evidence="5" id="KW-1185">Reference proteome</keyword>
<feature type="domain" description="Alpha/beta hydrolase fold-3" evidence="3">
    <location>
        <begin position="75"/>
        <end position="273"/>
    </location>
</feature>
<dbReference type="SUPFAM" id="SSF53474">
    <property type="entry name" value="alpha/beta-Hydrolases"/>
    <property type="match status" value="1"/>
</dbReference>
<dbReference type="Gene3D" id="3.40.50.1820">
    <property type="entry name" value="alpha/beta hydrolase"/>
    <property type="match status" value="1"/>
</dbReference>
<reference evidence="4 5" key="1">
    <citation type="submission" date="2023-11" db="EMBL/GenBank/DDBJ databases">
        <title>Paucibacter sp. nov., isolated from fresh soil in Korea.</title>
        <authorList>
            <person name="Le N.T.T."/>
        </authorList>
    </citation>
    <scope>NUCLEOTIDE SEQUENCE [LARGE SCALE GENOMIC DNA]</scope>
    <source>
        <strain evidence="4 5">R3-3</strain>
    </source>
</reference>
<evidence type="ECO:0000313" key="4">
    <source>
        <dbReference type="EMBL" id="MDY0746601.1"/>
    </source>
</evidence>
<dbReference type="PANTHER" id="PTHR48081:SF30">
    <property type="entry name" value="ACETYL-HYDROLASE LIPR-RELATED"/>
    <property type="match status" value="1"/>
</dbReference>
<dbReference type="PANTHER" id="PTHR48081">
    <property type="entry name" value="AB HYDROLASE SUPERFAMILY PROTEIN C4A8.06C"/>
    <property type="match status" value="1"/>
</dbReference>
<sequence>MSATVVPIIESDIAAARALRLQFGRFWSTAVGTPREIYDQFIAATPIAEGVTRAEDPASPGLWCRPAEAQPGRAILFIHGGGYGLGHAGAYAGMVSQLAARTRVPAFALEYPLAPEATVPTARDLAAETLEHLAADFGAVAVVGDSAGGGLSFATVLEARRRGIPVAALATFSPWTDLSLSGDSAREFAVADPLLDVGYLRASAAAYLGAAPATDPRASPLFDPDLRLLPPTLIQVGTDEVLLDDSRRMAEAAARAGAEVSLEVWQGMHHVFQLNTAELASARQALDRSAAFLDRHWPS</sequence>